<reference evidence="2 3" key="1">
    <citation type="journal article" date="2019" name="Nat. Ecol. Evol.">
        <title>Megaphylogeny resolves global patterns of mushroom evolution.</title>
        <authorList>
            <person name="Varga T."/>
            <person name="Krizsan K."/>
            <person name="Foldi C."/>
            <person name="Dima B."/>
            <person name="Sanchez-Garcia M."/>
            <person name="Sanchez-Ramirez S."/>
            <person name="Szollosi G.J."/>
            <person name="Szarkandi J.G."/>
            <person name="Papp V."/>
            <person name="Albert L."/>
            <person name="Andreopoulos W."/>
            <person name="Angelini C."/>
            <person name="Antonin V."/>
            <person name="Barry K.W."/>
            <person name="Bougher N.L."/>
            <person name="Buchanan P."/>
            <person name="Buyck B."/>
            <person name="Bense V."/>
            <person name="Catcheside P."/>
            <person name="Chovatia M."/>
            <person name="Cooper J."/>
            <person name="Damon W."/>
            <person name="Desjardin D."/>
            <person name="Finy P."/>
            <person name="Geml J."/>
            <person name="Haridas S."/>
            <person name="Hughes K."/>
            <person name="Justo A."/>
            <person name="Karasinski D."/>
            <person name="Kautmanova I."/>
            <person name="Kiss B."/>
            <person name="Kocsube S."/>
            <person name="Kotiranta H."/>
            <person name="LaButti K.M."/>
            <person name="Lechner B.E."/>
            <person name="Liimatainen K."/>
            <person name="Lipzen A."/>
            <person name="Lukacs Z."/>
            <person name="Mihaltcheva S."/>
            <person name="Morgado L.N."/>
            <person name="Niskanen T."/>
            <person name="Noordeloos M.E."/>
            <person name="Ohm R.A."/>
            <person name="Ortiz-Santana B."/>
            <person name="Ovrebo C."/>
            <person name="Racz N."/>
            <person name="Riley R."/>
            <person name="Savchenko A."/>
            <person name="Shiryaev A."/>
            <person name="Soop K."/>
            <person name="Spirin V."/>
            <person name="Szebenyi C."/>
            <person name="Tomsovsky M."/>
            <person name="Tulloss R.E."/>
            <person name="Uehling J."/>
            <person name="Grigoriev I.V."/>
            <person name="Vagvolgyi C."/>
            <person name="Papp T."/>
            <person name="Martin F.M."/>
            <person name="Miettinen O."/>
            <person name="Hibbett D.S."/>
            <person name="Nagy L.G."/>
        </authorList>
    </citation>
    <scope>NUCLEOTIDE SEQUENCE [LARGE SCALE GENOMIC DNA]</scope>
    <source>
        <strain evidence="2 3">OMC1185</strain>
    </source>
</reference>
<proteinExistence type="predicted"/>
<evidence type="ECO:0000313" key="2">
    <source>
        <dbReference type="EMBL" id="TFK45970.1"/>
    </source>
</evidence>
<name>A0A5C3ML04_9AGAM</name>
<feature type="transmembrane region" description="Helical" evidence="1">
    <location>
        <begin position="56"/>
        <end position="74"/>
    </location>
</feature>
<keyword evidence="1" id="KW-1133">Transmembrane helix</keyword>
<accession>A0A5C3ML04</accession>
<feature type="transmembrane region" description="Helical" evidence="1">
    <location>
        <begin position="22"/>
        <end position="44"/>
    </location>
</feature>
<feature type="transmembrane region" description="Helical" evidence="1">
    <location>
        <begin position="86"/>
        <end position="107"/>
    </location>
</feature>
<keyword evidence="1" id="KW-0472">Membrane</keyword>
<organism evidence="2 3">
    <name type="scientific">Heliocybe sulcata</name>
    <dbReference type="NCBI Taxonomy" id="5364"/>
    <lineage>
        <taxon>Eukaryota</taxon>
        <taxon>Fungi</taxon>
        <taxon>Dikarya</taxon>
        <taxon>Basidiomycota</taxon>
        <taxon>Agaricomycotina</taxon>
        <taxon>Agaricomycetes</taxon>
        <taxon>Gloeophyllales</taxon>
        <taxon>Gloeophyllaceae</taxon>
        <taxon>Heliocybe</taxon>
    </lineage>
</organism>
<keyword evidence="3" id="KW-1185">Reference proteome</keyword>
<protein>
    <submittedName>
        <fullName evidence="2">Uncharacterized protein</fullName>
    </submittedName>
</protein>
<evidence type="ECO:0000256" key="1">
    <source>
        <dbReference type="SAM" id="Phobius"/>
    </source>
</evidence>
<dbReference type="Proteomes" id="UP000305948">
    <property type="component" value="Unassembled WGS sequence"/>
</dbReference>
<gene>
    <name evidence="2" type="ORF">OE88DRAFT_1059173</name>
</gene>
<evidence type="ECO:0000313" key="3">
    <source>
        <dbReference type="Proteomes" id="UP000305948"/>
    </source>
</evidence>
<dbReference type="AlphaFoldDB" id="A0A5C3ML04"/>
<dbReference type="EMBL" id="ML213534">
    <property type="protein sequence ID" value="TFK45970.1"/>
    <property type="molecule type" value="Genomic_DNA"/>
</dbReference>
<dbReference type="OrthoDB" id="3263597at2759"/>
<keyword evidence="1" id="KW-0812">Transmembrane</keyword>
<sequence>MSYDAEDFHICALSARARYLPAVWGCQIAFDVYIFALSVINAAERPRRAESPLMSGLYRDGVFFFAALFWLRVANMTASGLPDVSYNLLLSFSVWPMTILTTSRLILRMEAMKYSIGESFIPMTSLPGTGCVDVNPMDDSVEE</sequence>